<evidence type="ECO:0000256" key="3">
    <source>
        <dbReference type="ARBA" id="ARBA00022525"/>
    </source>
</evidence>
<dbReference type="GO" id="GO:1904306">
    <property type="term" value="P:positive regulation of gastro-intestinal system smooth muscle contraction"/>
    <property type="evidence" value="ECO:0007669"/>
    <property type="project" value="TreeGrafter"/>
</dbReference>
<dbReference type="Proteomes" id="UP000694545">
    <property type="component" value="Unplaced"/>
</dbReference>
<dbReference type="PANTHER" id="PTHR28590">
    <property type="entry name" value="SPEXIN"/>
    <property type="match status" value="1"/>
</dbReference>
<evidence type="ECO:0000256" key="4">
    <source>
        <dbReference type="ARBA" id="ARBA00022702"/>
    </source>
</evidence>
<dbReference type="InterPro" id="IPR028126">
    <property type="entry name" value="Spexin"/>
</dbReference>
<name>A0A8D2KXS3_VARKO</name>
<evidence type="ECO:0000313" key="7">
    <source>
        <dbReference type="Proteomes" id="UP000694545"/>
    </source>
</evidence>
<reference evidence="6" key="1">
    <citation type="submission" date="2025-08" db="UniProtKB">
        <authorList>
            <consortium name="Ensembl"/>
        </authorList>
    </citation>
    <scope>IDENTIFICATION</scope>
</reference>
<evidence type="ECO:0000256" key="1">
    <source>
        <dbReference type="ARBA" id="ARBA00004613"/>
    </source>
</evidence>
<dbReference type="Pfam" id="PF15171">
    <property type="entry name" value="Spexin"/>
    <property type="match status" value="1"/>
</dbReference>
<dbReference type="GO" id="GO:0005615">
    <property type="term" value="C:extracellular space"/>
    <property type="evidence" value="ECO:0007669"/>
    <property type="project" value="TreeGrafter"/>
</dbReference>
<keyword evidence="4" id="KW-0372">Hormone</keyword>
<evidence type="ECO:0000256" key="5">
    <source>
        <dbReference type="ARBA" id="ARBA00022729"/>
    </source>
</evidence>
<comment type="subcellular location">
    <subcellularLocation>
        <location evidence="1">Secreted</location>
    </subcellularLocation>
</comment>
<proteinExistence type="inferred from homology"/>
<dbReference type="Ensembl" id="ENSVKKT00000014139.1">
    <property type="protein sequence ID" value="ENSVKKP00000013808.1"/>
    <property type="gene ID" value="ENSVKKG00000009507.1"/>
</dbReference>
<evidence type="ECO:0000313" key="6">
    <source>
        <dbReference type="Ensembl" id="ENSVKKP00000013808.1"/>
    </source>
</evidence>
<keyword evidence="3" id="KW-0964">Secreted</keyword>
<sequence length="106" mass="11871">AAQPSLLALKAIFVQTEPHRSLCAARNWTPQAMLYLKGAQGRRFVSEESQRKDLFDRLQLETRSQNMNPLTLSEAAALFLSSLRKAQDEGKDSFGPSLNTSQFGWT</sequence>
<keyword evidence="7" id="KW-1185">Reference proteome</keyword>
<protein>
    <submittedName>
        <fullName evidence="6">Spexin hormone</fullName>
    </submittedName>
</protein>
<comment type="similarity">
    <text evidence="2">Belongs to the spexin family.</text>
</comment>
<dbReference type="AlphaFoldDB" id="A0A8D2KXS3"/>
<evidence type="ECO:0000256" key="2">
    <source>
        <dbReference type="ARBA" id="ARBA00006687"/>
    </source>
</evidence>
<dbReference type="PANTHER" id="PTHR28590:SF1">
    <property type="entry name" value="SPEXIN"/>
    <property type="match status" value="1"/>
</dbReference>
<reference evidence="6" key="2">
    <citation type="submission" date="2025-09" db="UniProtKB">
        <authorList>
            <consortium name="Ensembl"/>
        </authorList>
    </citation>
    <scope>IDENTIFICATION</scope>
</reference>
<accession>A0A8D2KXS3</accession>
<dbReference type="GO" id="GO:0005184">
    <property type="term" value="F:neuropeptide hormone activity"/>
    <property type="evidence" value="ECO:0007669"/>
    <property type="project" value="InterPro"/>
</dbReference>
<organism evidence="6 7">
    <name type="scientific">Varanus komodoensis</name>
    <name type="common">Komodo dragon</name>
    <dbReference type="NCBI Taxonomy" id="61221"/>
    <lineage>
        <taxon>Eukaryota</taxon>
        <taxon>Metazoa</taxon>
        <taxon>Chordata</taxon>
        <taxon>Craniata</taxon>
        <taxon>Vertebrata</taxon>
        <taxon>Euteleostomi</taxon>
        <taxon>Lepidosauria</taxon>
        <taxon>Squamata</taxon>
        <taxon>Bifurcata</taxon>
        <taxon>Unidentata</taxon>
        <taxon>Episquamata</taxon>
        <taxon>Toxicofera</taxon>
        <taxon>Anguimorpha</taxon>
        <taxon>Paleoanguimorpha</taxon>
        <taxon>Varanoidea</taxon>
        <taxon>Varanidae</taxon>
        <taxon>Varanus</taxon>
    </lineage>
</organism>
<dbReference type="GO" id="GO:0005737">
    <property type="term" value="C:cytoplasm"/>
    <property type="evidence" value="ECO:0007669"/>
    <property type="project" value="TreeGrafter"/>
</dbReference>
<keyword evidence="5" id="KW-0732">Signal</keyword>